<proteinExistence type="predicted"/>
<dbReference type="AlphaFoldDB" id="X0WD94"/>
<name>X0WD94_9ZZZZ</name>
<comment type="caution">
    <text evidence="2">The sequence shown here is derived from an EMBL/GenBank/DDBJ whole genome shotgun (WGS) entry which is preliminary data.</text>
</comment>
<evidence type="ECO:0000313" key="2">
    <source>
        <dbReference type="EMBL" id="GAG21177.1"/>
    </source>
</evidence>
<dbReference type="EMBL" id="BARS01036985">
    <property type="protein sequence ID" value="GAG21177.1"/>
    <property type="molecule type" value="Genomic_DNA"/>
</dbReference>
<evidence type="ECO:0000256" key="1">
    <source>
        <dbReference type="SAM" id="MobiDB-lite"/>
    </source>
</evidence>
<reference evidence="2" key="1">
    <citation type="journal article" date="2014" name="Front. Microbiol.">
        <title>High frequency of phylogenetically diverse reductive dehalogenase-homologous genes in deep subseafloor sedimentary metagenomes.</title>
        <authorList>
            <person name="Kawai M."/>
            <person name="Futagami T."/>
            <person name="Toyoda A."/>
            <person name="Takaki Y."/>
            <person name="Nishi S."/>
            <person name="Hori S."/>
            <person name="Arai W."/>
            <person name="Tsubouchi T."/>
            <person name="Morono Y."/>
            <person name="Uchiyama I."/>
            <person name="Ito T."/>
            <person name="Fujiyama A."/>
            <person name="Inagaki F."/>
            <person name="Takami H."/>
        </authorList>
    </citation>
    <scope>NUCLEOTIDE SEQUENCE</scope>
    <source>
        <strain evidence="2">Expedition CK06-06</strain>
    </source>
</reference>
<sequence>MLSDAGKISHKKYKKRDPEGYKERQAKGFRKFHKEHPNFASENAKRIHKMIPDLGSRCFKGRLKNSPWKFMGISFPSITERDVAKLRFEILGIVPINNVNCHIMIKNKEFDFEQFGFIQEHHPYMQPLYKTIPQEEYYRQRREILDSNGYKKSPLIITENRKEATKLYEWLKQKLGVVS</sequence>
<accession>X0WD94</accession>
<feature type="region of interest" description="Disordered" evidence="1">
    <location>
        <begin position="1"/>
        <end position="22"/>
    </location>
</feature>
<organism evidence="2">
    <name type="scientific">marine sediment metagenome</name>
    <dbReference type="NCBI Taxonomy" id="412755"/>
    <lineage>
        <taxon>unclassified sequences</taxon>
        <taxon>metagenomes</taxon>
        <taxon>ecological metagenomes</taxon>
    </lineage>
</organism>
<gene>
    <name evidence="2" type="ORF">S01H1_56772</name>
</gene>
<protein>
    <submittedName>
        <fullName evidence="2">Uncharacterized protein</fullName>
    </submittedName>
</protein>